<dbReference type="Pfam" id="PF21259">
    <property type="entry name" value="Rgg_C"/>
    <property type="match status" value="1"/>
</dbReference>
<feature type="domain" description="HTH cro/C1-type" evidence="1">
    <location>
        <begin position="8"/>
        <end position="61"/>
    </location>
</feature>
<dbReference type="InterPro" id="IPR053163">
    <property type="entry name" value="HTH-type_regulator_Rgg"/>
</dbReference>
<evidence type="ECO:0000259" key="1">
    <source>
        <dbReference type="PROSITE" id="PS50943"/>
    </source>
</evidence>
<dbReference type="InterPro" id="IPR010057">
    <property type="entry name" value="Transcription_activator_Rgg_C"/>
</dbReference>
<dbReference type="CDD" id="cd00093">
    <property type="entry name" value="HTH_XRE"/>
    <property type="match status" value="1"/>
</dbReference>
<sequence>MATYGTTFRRLRVGKNMTLKELADEQVSIGFLSKFETDQSKISVGRLMHLLDKMHVTADEYFFAQHDGYDNPQIPERWSEMSVSNAVGELGSSFYYAAGLANRGRWEELVQWRKKLIADAKLTPTMSHWLDVDFVQLLLAQHRQEDVHPFVQRAITYLKQIDEWSIYELIVFNVFLSGMAVTDVQQLAQAAKRKLTSQSQLSEMARMHRGFLFTNFSYFMNVAHFDLAERMLEQMRDLHHQQTQQQMTGDFGMLILWCQGWLTYRNDDKQRGQAEMKDALTVMRLCEETSLWQLYSAFSDQIWQTDDDHLLHHSRLMA</sequence>
<evidence type="ECO:0000313" key="2">
    <source>
        <dbReference type="EMBL" id="MDF9913624.1"/>
    </source>
</evidence>
<dbReference type="PROSITE" id="PS50943">
    <property type="entry name" value="HTH_CROC1"/>
    <property type="match status" value="1"/>
</dbReference>
<name>A0ABT6D908_9LACO</name>
<dbReference type="EMBL" id="JANDJP010000004">
    <property type="protein sequence ID" value="MDF9913624.1"/>
    <property type="molecule type" value="Genomic_DNA"/>
</dbReference>
<dbReference type="SUPFAM" id="SSF47413">
    <property type="entry name" value="lambda repressor-like DNA-binding domains"/>
    <property type="match status" value="1"/>
</dbReference>
<dbReference type="SMART" id="SM00530">
    <property type="entry name" value="HTH_XRE"/>
    <property type="match status" value="1"/>
</dbReference>
<proteinExistence type="predicted"/>
<comment type="caution">
    <text evidence="2">The sequence shown here is derived from an EMBL/GenBank/DDBJ whole genome shotgun (WGS) entry which is preliminary data.</text>
</comment>
<dbReference type="PANTHER" id="PTHR37038">
    <property type="entry name" value="TRANSCRIPTIONAL REGULATOR-RELATED"/>
    <property type="match status" value="1"/>
</dbReference>
<keyword evidence="3" id="KW-1185">Reference proteome</keyword>
<dbReference type="InterPro" id="IPR001387">
    <property type="entry name" value="Cro/C1-type_HTH"/>
</dbReference>
<organism evidence="2 3">
    <name type="scientific">Furfurilactobacillus milii</name>
    <dbReference type="NCBI Taxonomy" id="2888272"/>
    <lineage>
        <taxon>Bacteria</taxon>
        <taxon>Bacillati</taxon>
        <taxon>Bacillota</taxon>
        <taxon>Bacilli</taxon>
        <taxon>Lactobacillales</taxon>
        <taxon>Lactobacillaceae</taxon>
        <taxon>Furfurilactobacillus</taxon>
    </lineage>
</organism>
<gene>
    <name evidence="2" type="ORF">NNA32_05095</name>
</gene>
<dbReference type="Gene3D" id="1.10.260.40">
    <property type="entry name" value="lambda repressor-like DNA-binding domains"/>
    <property type="match status" value="1"/>
</dbReference>
<protein>
    <submittedName>
        <fullName evidence="2">Helix-turn-helix domain-containing protein</fullName>
    </submittedName>
</protein>
<dbReference type="NCBIfam" id="TIGR01716">
    <property type="entry name" value="RGG_Cterm"/>
    <property type="match status" value="1"/>
</dbReference>
<accession>A0ABT6D908</accession>
<dbReference type="PANTHER" id="PTHR37038:SF12">
    <property type="entry name" value="TRANSCRIPTIONAL REGULATOR"/>
    <property type="match status" value="1"/>
</dbReference>
<reference evidence="2" key="1">
    <citation type="submission" date="2022-06" db="EMBL/GenBank/DDBJ databases">
        <title>Antifungal cultures and metabolites of lactic acid bacteria for use in dairy fermentations.</title>
        <authorList>
            <person name="Zhao Z."/>
            <person name="Gaenzle M."/>
        </authorList>
    </citation>
    <scope>NUCLEOTIDE SEQUENCE</scope>
    <source>
        <strain evidence="2">FUA3126</strain>
    </source>
</reference>
<dbReference type="RefSeq" id="WP_178942988.1">
    <property type="nucleotide sequence ID" value="NZ_JAIWJG010000007.1"/>
</dbReference>
<evidence type="ECO:0000313" key="3">
    <source>
        <dbReference type="Proteomes" id="UP001152867"/>
    </source>
</evidence>
<dbReference type="Proteomes" id="UP001152867">
    <property type="component" value="Unassembled WGS sequence"/>
</dbReference>
<dbReference type="InterPro" id="IPR010982">
    <property type="entry name" value="Lambda_DNA-bd_dom_sf"/>
</dbReference>